<dbReference type="InterPro" id="IPR003877">
    <property type="entry name" value="SPRY_dom"/>
</dbReference>
<comment type="subcellular location">
    <subcellularLocation>
        <location evidence="1">Nucleus</location>
    </subcellularLocation>
</comment>
<dbReference type="Pfam" id="PF21257">
    <property type="entry name" value="PHD_ash2p_like"/>
    <property type="match status" value="1"/>
</dbReference>
<dbReference type="Pfam" id="PF21198">
    <property type="entry name" value="ASH2L-like_WH"/>
    <property type="match status" value="1"/>
</dbReference>
<gene>
    <name evidence="8" type="ORF">HOLleu_37744</name>
</gene>
<dbReference type="EMBL" id="JAIZAY010000020">
    <property type="protein sequence ID" value="KAJ8022757.1"/>
    <property type="molecule type" value="Genomic_DNA"/>
</dbReference>
<dbReference type="InterPro" id="IPR053835">
    <property type="entry name" value="ASH2L-like_WH"/>
</dbReference>
<dbReference type="InterPro" id="IPR049455">
    <property type="entry name" value="ASH2-like_PHD"/>
</dbReference>
<dbReference type="GO" id="GO:0008270">
    <property type="term" value="F:zinc ion binding"/>
    <property type="evidence" value="ECO:0007669"/>
    <property type="project" value="UniProtKB-KW"/>
</dbReference>
<dbReference type="InterPro" id="IPR001870">
    <property type="entry name" value="B30.2/SPRY"/>
</dbReference>
<dbReference type="PROSITE" id="PS50188">
    <property type="entry name" value="B302_SPRY"/>
    <property type="match status" value="1"/>
</dbReference>
<dbReference type="Pfam" id="PF00622">
    <property type="entry name" value="SPRY"/>
    <property type="match status" value="1"/>
</dbReference>
<feature type="compositionally biased region" description="Polar residues" evidence="6">
    <location>
        <begin position="1"/>
        <end position="23"/>
    </location>
</feature>
<sequence length="730" mass="82155">MNSSDELIPATNSGEQESDPSHVTQDKTVTDQSKSSQTDSDRQAGQGNENQPNVETTEAHPSQSDSRQEIVRQPEGQTDPTRELKSNEPQEPSLQDTSDLKVTEQEQVELSSQTDNLEEFDKQVVWKKVSMEEDDNMEITEGQEVELMDTEDVETSPEEAASVPTGLSDTDQKDEMKGTLPEQTRPSQTSEKREKPALCYCGKGRNLDVVELQCSICMKWFHKDCLSINLGNCIPFMMSYTFCCKRCNPNNIEMYSRKVPNFSHLCYVVLANLTAQNRKTDPPKTMFSKDKDIIPFIDANWELLTPAQRRTTVTWHSTIVKAMMKDSDMFICKEKPDDPTESDEDYPLFGLLDQDLSKIGPNYDPRTEASQRTNNLSSSLNGNSGLLMTNVGRGRGAKKRGLDSSQNLGPNKKSKGDLNSSMRLSPHGYPLEHPYNKDGYRYTLTENDPHAPAALFDEDIWIGKPIPAHLYRKALPNQVLLALHDRAPQLKISQDRMSVTGDKGYSMVRATHGVKCGTWYFEATITELPENTGTRIGWSQALGNLQAPLGYDKFGYSWRSRKGTRFHHSRGKHYSDAYTEGDVVGCLISLPKVLKPTEVLPDTYKNRTLIKFKSHLYFEEKDEPTETEKSLQVAPGSKIVFFKNGVSQGTAFEDIYDGIYYPCISLYKGCSVSLNFGPDFKYPPEDLSGYKAISDLAEISQIEQTLADAIFHVEHEKMYEDAARGILVVF</sequence>
<evidence type="ECO:0000313" key="9">
    <source>
        <dbReference type="Proteomes" id="UP001152320"/>
    </source>
</evidence>
<dbReference type="SUPFAM" id="SSF49899">
    <property type="entry name" value="Concanavalin A-like lectins/glucanases"/>
    <property type="match status" value="1"/>
</dbReference>
<keyword evidence="8" id="KW-0489">Methyltransferase</keyword>
<dbReference type="SUPFAM" id="SSF57903">
    <property type="entry name" value="FYVE/PHD zinc finger"/>
    <property type="match status" value="1"/>
</dbReference>
<dbReference type="GO" id="GO:0032259">
    <property type="term" value="P:methylation"/>
    <property type="evidence" value="ECO:0007669"/>
    <property type="project" value="UniProtKB-KW"/>
</dbReference>
<reference evidence="8" key="1">
    <citation type="submission" date="2021-10" db="EMBL/GenBank/DDBJ databases">
        <title>Tropical sea cucumber genome reveals ecological adaptation and Cuvierian tubules defense mechanism.</title>
        <authorList>
            <person name="Chen T."/>
        </authorList>
    </citation>
    <scope>NUCLEOTIDE SEQUENCE</scope>
    <source>
        <strain evidence="8">Nanhai2018</strain>
        <tissue evidence="8">Muscle</tissue>
    </source>
</reference>
<keyword evidence="3" id="KW-0863">Zinc-finger</keyword>
<dbReference type="GO" id="GO:0008168">
    <property type="term" value="F:methyltransferase activity"/>
    <property type="evidence" value="ECO:0007669"/>
    <property type="project" value="UniProtKB-KW"/>
</dbReference>
<comment type="caution">
    <text evidence="8">The sequence shown here is derived from an EMBL/GenBank/DDBJ whole genome shotgun (WGS) entry which is preliminary data.</text>
</comment>
<dbReference type="Proteomes" id="UP001152320">
    <property type="component" value="Chromosome 20"/>
</dbReference>
<dbReference type="PANTHER" id="PTHR10598:SF0">
    <property type="entry name" value="SET1_ASH2 HISTONE METHYLTRANSFERASE COMPLEX SUBUNIT ASH2"/>
    <property type="match status" value="1"/>
</dbReference>
<name>A0A9Q1BFI9_HOLLE</name>
<evidence type="ECO:0000259" key="7">
    <source>
        <dbReference type="PROSITE" id="PS50188"/>
    </source>
</evidence>
<dbReference type="AlphaFoldDB" id="A0A9Q1BFI9"/>
<keyword evidence="2" id="KW-0479">Metal-binding</keyword>
<dbReference type="SMART" id="SM00449">
    <property type="entry name" value="SPRY"/>
    <property type="match status" value="1"/>
</dbReference>
<dbReference type="FunFam" id="2.60.120.920:FF:000043">
    <property type="entry name" value="Protein TRAUCO"/>
    <property type="match status" value="1"/>
</dbReference>
<evidence type="ECO:0000313" key="8">
    <source>
        <dbReference type="EMBL" id="KAJ8022757.1"/>
    </source>
</evidence>
<feature type="region of interest" description="Disordered" evidence="6">
    <location>
        <begin position="360"/>
        <end position="430"/>
    </location>
</feature>
<dbReference type="GO" id="GO:0048188">
    <property type="term" value="C:Set1C/COMPASS complex"/>
    <property type="evidence" value="ECO:0007669"/>
    <property type="project" value="InterPro"/>
</dbReference>
<feature type="compositionally biased region" description="Low complexity" evidence="6">
    <location>
        <begin position="374"/>
        <end position="387"/>
    </location>
</feature>
<dbReference type="OrthoDB" id="10266026at2759"/>
<dbReference type="Gene3D" id="3.90.980.20">
    <property type="match status" value="1"/>
</dbReference>
<evidence type="ECO:0000256" key="3">
    <source>
        <dbReference type="ARBA" id="ARBA00022771"/>
    </source>
</evidence>
<keyword evidence="8" id="KW-0808">Transferase</keyword>
<keyword evidence="4" id="KW-0862">Zinc</keyword>
<evidence type="ECO:0000256" key="2">
    <source>
        <dbReference type="ARBA" id="ARBA00022723"/>
    </source>
</evidence>
<dbReference type="SMART" id="SM00249">
    <property type="entry name" value="PHD"/>
    <property type="match status" value="1"/>
</dbReference>
<dbReference type="InterPro" id="IPR001965">
    <property type="entry name" value="Znf_PHD"/>
</dbReference>
<protein>
    <submittedName>
        <fullName evidence="8">Set1/Ash2 histone methyltransferase complex subunit ASH2</fullName>
    </submittedName>
</protein>
<dbReference type="CDD" id="cd15583">
    <property type="entry name" value="PHD_ash2p_like"/>
    <property type="match status" value="1"/>
</dbReference>
<feature type="compositionally biased region" description="Polar residues" evidence="6">
    <location>
        <begin position="45"/>
        <end position="65"/>
    </location>
</feature>
<dbReference type="PANTHER" id="PTHR10598">
    <property type="entry name" value="SET1/ASH2 HISTONE METHYLTRANSFERASE COMPLEX SUBUNIT ASH2"/>
    <property type="match status" value="1"/>
</dbReference>
<dbReference type="InterPro" id="IPR011011">
    <property type="entry name" value="Znf_FYVE_PHD"/>
</dbReference>
<evidence type="ECO:0000256" key="4">
    <source>
        <dbReference type="ARBA" id="ARBA00022833"/>
    </source>
</evidence>
<evidence type="ECO:0000256" key="1">
    <source>
        <dbReference type="ARBA" id="ARBA00004123"/>
    </source>
</evidence>
<feature type="region of interest" description="Disordered" evidence="6">
    <location>
        <begin position="1"/>
        <end position="116"/>
    </location>
</feature>
<dbReference type="GO" id="GO:0000976">
    <property type="term" value="F:transcription cis-regulatory region binding"/>
    <property type="evidence" value="ECO:0007669"/>
    <property type="project" value="TreeGrafter"/>
</dbReference>
<accession>A0A9Q1BFI9</accession>
<dbReference type="CDD" id="cd12872">
    <property type="entry name" value="SPRY_Ash2"/>
    <property type="match status" value="1"/>
</dbReference>
<organism evidence="8 9">
    <name type="scientific">Holothuria leucospilota</name>
    <name type="common">Black long sea cucumber</name>
    <name type="synonym">Mertensiothuria leucospilota</name>
    <dbReference type="NCBI Taxonomy" id="206669"/>
    <lineage>
        <taxon>Eukaryota</taxon>
        <taxon>Metazoa</taxon>
        <taxon>Echinodermata</taxon>
        <taxon>Eleutherozoa</taxon>
        <taxon>Echinozoa</taxon>
        <taxon>Holothuroidea</taxon>
        <taxon>Aspidochirotacea</taxon>
        <taxon>Aspidochirotida</taxon>
        <taxon>Holothuriidae</taxon>
        <taxon>Holothuria</taxon>
    </lineage>
</organism>
<dbReference type="Gene3D" id="2.60.120.920">
    <property type="match status" value="1"/>
</dbReference>
<dbReference type="PROSITE" id="PS01359">
    <property type="entry name" value="ZF_PHD_1"/>
    <property type="match status" value="1"/>
</dbReference>
<dbReference type="InterPro" id="IPR019786">
    <property type="entry name" value="Zinc_finger_PHD-type_CS"/>
</dbReference>
<feature type="region of interest" description="Disordered" evidence="6">
    <location>
        <begin position="155"/>
        <end position="191"/>
    </location>
</feature>
<keyword evidence="5" id="KW-0539">Nucleus</keyword>
<feature type="domain" description="B30.2/SPRY" evidence="7">
    <location>
        <begin position="458"/>
        <end position="681"/>
    </location>
</feature>
<proteinExistence type="predicted"/>
<evidence type="ECO:0000256" key="6">
    <source>
        <dbReference type="SAM" id="MobiDB-lite"/>
    </source>
</evidence>
<dbReference type="InterPro" id="IPR013320">
    <property type="entry name" value="ConA-like_dom_sf"/>
</dbReference>
<evidence type="ECO:0000256" key="5">
    <source>
        <dbReference type="ARBA" id="ARBA00023242"/>
    </source>
</evidence>
<dbReference type="InterPro" id="IPR043136">
    <property type="entry name" value="B30.2/SPRY_sf"/>
</dbReference>
<dbReference type="InterPro" id="IPR037353">
    <property type="entry name" value="ASH2"/>
</dbReference>
<keyword evidence="9" id="KW-1185">Reference proteome</keyword>